<dbReference type="AlphaFoldDB" id="X1CTU7"/>
<accession>X1CTU7</accession>
<protein>
    <submittedName>
        <fullName evidence="1">Uncharacterized protein</fullName>
    </submittedName>
</protein>
<evidence type="ECO:0000313" key="1">
    <source>
        <dbReference type="EMBL" id="GAG87646.1"/>
    </source>
</evidence>
<name>X1CTU7_9ZZZZ</name>
<organism evidence="1">
    <name type="scientific">marine sediment metagenome</name>
    <dbReference type="NCBI Taxonomy" id="412755"/>
    <lineage>
        <taxon>unclassified sequences</taxon>
        <taxon>metagenomes</taxon>
        <taxon>ecological metagenomes</taxon>
    </lineage>
</organism>
<proteinExistence type="predicted"/>
<dbReference type="EMBL" id="BART01016910">
    <property type="protein sequence ID" value="GAG87646.1"/>
    <property type="molecule type" value="Genomic_DNA"/>
</dbReference>
<reference evidence="1" key="1">
    <citation type="journal article" date="2014" name="Front. Microbiol.">
        <title>High frequency of phylogenetically diverse reductive dehalogenase-homologous genes in deep subseafloor sedimentary metagenomes.</title>
        <authorList>
            <person name="Kawai M."/>
            <person name="Futagami T."/>
            <person name="Toyoda A."/>
            <person name="Takaki Y."/>
            <person name="Nishi S."/>
            <person name="Hori S."/>
            <person name="Arai W."/>
            <person name="Tsubouchi T."/>
            <person name="Morono Y."/>
            <person name="Uchiyama I."/>
            <person name="Ito T."/>
            <person name="Fujiyama A."/>
            <person name="Inagaki F."/>
            <person name="Takami H."/>
        </authorList>
    </citation>
    <scope>NUCLEOTIDE SEQUENCE</scope>
    <source>
        <strain evidence="1">Expedition CK06-06</strain>
    </source>
</reference>
<feature type="non-terminal residue" evidence="1">
    <location>
        <position position="1"/>
    </location>
</feature>
<comment type="caution">
    <text evidence="1">The sequence shown here is derived from an EMBL/GenBank/DDBJ whole genome shotgun (WGS) entry which is preliminary data.</text>
</comment>
<sequence length="78" mass="8938">NHKSINQIAVENGVADGTIMNWILKNGLNGPLRDAQIRRRLKPGPKEVKLKLADNLKSRIKIMSDIKRSNYINFGYRH</sequence>
<gene>
    <name evidence="1" type="ORF">S01H4_32364</name>
</gene>